<feature type="transmembrane region" description="Helical" evidence="2">
    <location>
        <begin position="1212"/>
        <end position="1229"/>
    </location>
</feature>
<evidence type="ECO:0000256" key="1">
    <source>
        <dbReference type="SAM" id="MobiDB-lite"/>
    </source>
</evidence>
<dbReference type="Proteomes" id="UP000693970">
    <property type="component" value="Unassembled WGS sequence"/>
</dbReference>
<feature type="transmembrane region" description="Helical" evidence="2">
    <location>
        <begin position="995"/>
        <end position="1017"/>
    </location>
</feature>
<feature type="region of interest" description="Disordered" evidence="1">
    <location>
        <begin position="1"/>
        <end position="22"/>
    </location>
</feature>
<feature type="transmembrane region" description="Helical" evidence="2">
    <location>
        <begin position="1148"/>
        <end position="1168"/>
    </location>
</feature>
<feature type="region of interest" description="Disordered" evidence="1">
    <location>
        <begin position="52"/>
        <end position="72"/>
    </location>
</feature>
<keyword evidence="2" id="KW-0472">Membrane</keyword>
<evidence type="ECO:0000256" key="2">
    <source>
        <dbReference type="SAM" id="Phobius"/>
    </source>
</evidence>
<comment type="caution">
    <text evidence="3">The sequence shown here is derived from an EMBL/GenBank/DDBJ whole genome shotgun (WGS) entry which is preliminary data.</text>
</comment>
<dbReference type="OrthoDB" id="46236at2759"/>
<name>A0A9K3LL52_9STRA</name>
<keyword evidence="2" id="KW-1133">Transmembrane helix</keyword>
<evidence type="ECO:0000313" key="4">
    <source>
        <dbReference type="Proteomes" id="UP000693970"/>
    </source>
</evidence>
<keyword evidence="4" id="KW-1185">Reference proteome</keyword>
<protein>
    <submittedName>
        <fullName evidence="3">Uncharacterized protein</fullName>
    </submittedName>
</protein>
<feature type="transmembrane region" description="Helical" evidence="2">
    <location>
        <begin position="1189"/>
        <end position="1206"/>
    </location>
</feature>
<gene>
    <name evidence="3" type="ORF">IV203_037530</name>
</gene>
<proteinExistence type="predicted"/>
<keyword evidence="2" id="KW-0812">Transmembrane</keyword>
<dbReference type="EMBL" id="JAGRRH010000009">
    <property type="protein sequence ID" value="KAG7364328.1"/>
    <property type="molecule type" value="Genomic_DNA"/>
</dbReference>
<reference evidence="3" key="2">
    <citation type="submission" date="2021-04" db="EMBL/GenBank/DDBJ databases">
        <authorList>
            <person name="Podell S."/>
        </authorList>
    </citation>
    <scope>NUCLEOTIDE SEQUENCE</scope>
    <source>
        <strain evidence="3">Hildebrandi</strain>
    </source>
</reference>
<reference evidence="3" key="1">
    <citation type="journal article" date="2021" name="Sci. Rep.">
        <title>Diploid genomic architecture of Nitzschia inconspicua, an elite biomass production diatom.</title>
        <authorList>
            <person name="Oliver A."/>
            <person name="Podell S."/>
            <person name="Pinowska A."/>
            <person name="Traller J.C."/>
            <person name="Smith S.R."/>
            <person name="McClure R."/>
            <person name="Beliaev A."/>
            <person name="Bohutskyi P."/>
            <person name="Hill E.A."/>
            <person name="Rabines A."/>
            <person name="Zheng H."/>
            <person name="Allen L.Z."/>
            <person name="Kuo A."/>
            <person name="Grigoriev I.V."/>
            <person name="Allen A.E."/>
            <person name="Hazlebeck D."/>
            <person name="Allen E.E."/>
        </authorList>
    </citation>
    <scope>NUCLEOTIDE SEQUENCE</scope>
    <source>
        <strain evidence="3">Hildebrandi</strain>
    </source>
</reference>
<feature type="transmembrane region" description="Helical" evidence="2">
    <location>
        <begin position="1273"/>
        <end position="1295"/>
    </location>
</feature>
<feature type="transmembrane region" description="Helical" evidence="2">
    <location>
        <begin position="1241"/>
        <end position="1261"/>
    </location>
</feature>
<feature type="transmembrane region" description="Helical" evidence="2">
    <location>
        <begin position="953"/>
        <end position="975"/>
    </location>
</feature>
<evidence type="ECO:0000313" key="3">
    <source>
        <dbReference type="EMBL" id="KAG7364328.1"/>
    </source>
</evidence>
<accession>A0A9K3LL52</accession>
<sequence length="1310" mass="149011">MKEFPNGFESFSDDLSQLPEPLPWPDQGCDHDLCGSEHDYYKERAKQSLMHRFQKSRNRPDGDDTPSFTTLESLGPDESAAILVFLSVQEIAKCSTLSKSMYVATRNPDLWRLQFSLRWNYDNVLITDWFEAYQQAYENLHDLWVIHENCVRPCDGLLPGKSCIQSRRNLECKPNVDSSKQCPSCRYHPRIRHSSALSRKKQRINTLAQAIRTATELRIHDCTKLLQSTTYHSTKAEKAFSNASTYHRRLDTRQYYSESLSFVTDLLFFQVNDTIDVNHSDESIEIYEWKEFVKRRKCRDDPLGCCDSFEPATHSWHIVRLVNPDYVRPIVWMVSIQRADCFTVFPSEGHLLPGESKVVVFGVKTFGSFLANAFREVNVRRDDDGFWGDLYAQEGHLPPDPFLIHYHYTSVVPCRRAEDSHSHPHPADITQRHPSISNLQHISPWQQSSQCQQPTQTFSLSAHVHVDYPFSEFQRNTLVPFVLLENEKNAPIVFCAPQLMEFYPSEWKKVQNLRLEHPSNHSSAAHEYRTEGPCQACGMVWGARGEEMGQAFVVAKLESEREHHRQSARMKGTHRLLVCLIKSIQSQEMTFGSRLHCTPRHQQLIYSLRRKIKNDRVAAWLSLHQRKVLMQWEALVESLSRTFLVINSDKKMNETLHGGLAWVCRPGRPTQVISDETLIESLRQQQEGPKFIERIEDTVSATYHPRENSDVTGSFMDNDDSGIQAGVYFLFDPRSLLVQGVFHKIPFPGTLVRRCRIPSLPPIEKRTMEFLRHQCLPISPGLIASIQQNQAYYDLQDSVDMECILMVHSYREGGGPDKVVSNPLSAVHFFQNLPPPGSGRFAFCDTAIQTGKVFSSCEKGPLWFLNKAHSEVLEWTFDEKGVAENNSVDASELPSSEPIPVGQTFGPNIHNAPLPRVFNLLWIFLAQLGWNVEDNHGLSSIFADRRILIAGHWVSISVMILPLLSTLLARFFEWIPAKPVNYALEALPFEVENKINFLTGFDCLTASTFVVMLWMALGRHAERHTSRTFIRAVMEISPIQKDYSIDVRQQIISCCLRMWDAACPLVFQRMVYPAPWNRVEQPLLLKKVAYWRSINCRDHRNIFKAMAGVGLVDEWNQELSLVGAGSFQKFLAGFAAATVSFYAASPYFFLNLICVCSSSISLGMTMSLKSMETTQIGISTKSIPSLFRAQGLLVITMTGFHVGLLVGSSGGVLFVAEFIVTSISLLVGGTGTISAAAIDSWITFFCLSVASFPAYVFARVAVIESFRLKKCGYSLTVLQLALFYFFLALVLCLGIRRWDTVFDLMIERPV</sequence>
<organism evidence="3 4">
    <name type="scientific">Nitzschia inconspicua</name>
    <dbReference type="NCBI Taxonomy" id="303405"/>
    <lineage>
        <taxon>Eukaryota</taxon>
        <taxon>Sar</taxon>
        <taxon>Stramenopiles</taxon>
        <taxon>Ochrophyta</taxon>
        <taxon>Bacillariophyta</taxon>
        <taxon>Bacillariophyceae</taxon>
        <taxon>Bacillariophycidae</taxon>
        <taxon>Bacillariales</taxon>
        <taxon>Bacillariaceae</taxon>
        <taxon>Nitzschia</taxon>
    </lineage>
</organism>